<keyword evidence="2" id="KW-1185">Reference proteome</keyword>
<organism evidence="1 2">
    <name type="scientific">Puccinia coronata f. sp. avenae</name>
    <dbReference type="NCBI Taxonomy" id="200324"/>
    <lineage>
        <taxon>Eukaryota</taxon>
        <taxon>Fungi</taxon>
        <taxon>Dikarya</taxon>
        <taxon>Basidiomycota</taxon>
        <taxon>Pucciniomycotina</taxon>
        <taxon>Pucciniomycetes</taxon>
        <taxon>Pucciniales</taxon>
        <taxon>Pucciniaceae</taxon>
        <taxon>Puccinia</taxon>
    </lineage>
</organism>
<dbReference type="Proteomes" id="UP000235388">
    <property type="component" value="Unassembled WGS sequence"/>
</dbReference>
<name>A0A2N5UHZ6_9BASI</name>
<dbReference type="AlphaFoldDB" id="A0A2N5UHZ6"/>
<gene>
    <name evidence="1" type="ORF">PCANC_19645</name>
</gene>
<comment type="caution">
    <text evidence="1">The sequence shown here is derived from an EMBL/GenBank/DDBJ whole genome shotgun (WGS) entry which is preliminary data.</text>
</comment>
<protein>
    <submittedName>
        <fullName evidence="1">Uncharacterized protein</fullName>
    </submittedName>
</protein>
<dbReference type="OrthoDB" id="2506088at2759"/>
<evidence type="ECO:0000313" key="2">
    <source>
        <dbReference type="Proteomes" id="UP000235388"/>
    </source>
</evidence>
<reference evidence="1 2" key="1">
    <citation type="submission" date="2017-11" db="EMBL/GenBank/DDBJ databases">
        <title>De novo assembly and phasing of dikaryotic genomes from two isolates of Puccinia coronata f. sp. avenae, the causal agent of oat crown rust.</title>
        <authorList>
            <person name="Miller M.E."/>
            <person name="Zhang Y."/>
            <person name="Omidvar V."/>
            <person name="Sperschneider J."/>
            <person name="Schwessinger B."/>
            <person name="Raley C."/>
            <person name="Palmer J.M."/>
            <person name="Garnica D."/>
            <person name="Upadhyaya N."/>
            <person name="Rathjen J."/>
            <person name="Taylor J.M."/>
            <person name="Park R.F."/>
            <person name="Dodds P.N."/>
            <person name="Hirsch C.D."/>
            <person name="Kianian S.F."/>
            <person name="Figueroa M."/>
        </authorList>
    </citation>
    <scope>NUCLEOTIDE SEQUENCE [LARGE SCALE GENOMIC DNA]</scope>
    <source>
        <strain evidence="1">12NC29</strain>
    </source>
</reference>
<proteinExistence type="predicted"/>
<dbReference type="STRING" id="200324.A0A2N5UHZ6"/>
<accession>A0A2N5UHZ6</accession>
<dbReference type="EMBL" id="PGCJ01000223">
    <property type="protein sequence ID" value="PLW37372.1"/>
    <property type="molecule type" value="Genomic_DNA"/>
</dbReference>
<evidence type="ECO:0000313" key="1">
    <source>
        <dbReference type="EMBL" id="PLW37372.1"/>
    </source>
</evidence>
<sequence>METYLETLKLHINRLLYYLIKSSAQWVNKPKLHILLHLPESIERLGNASLFSTEKFELYNGVLRQSSIYSNRQAPGRDLARSFDNYSNLKYLVSGGMLYEENSKNWENPTNEVTDIFTNNPDIQLSMGFTSAKVNPLPAVAFPQKLCLKVPKSEIASLPEAINQRDKLHQVLKIKLNAKEVLHKGVFVVIDRGDKNVVAAIDSIWKSKGSSKPLYYLWVTGYTLLGVEDYYEMRKLSRTSQQALIPTRVS</sequence>
<dbReference type="PANTHER" id="PTHR31912:SF34">
    <property type="entry name" value="NOTOCHORD-RELATED PROTEIN"/>
    <property type="match status" value="1"/>
</dbReference>
<dbReference type="PANTHER" id="PTHR31912">
    <property type="entry name" value="IP13529P"/>
    <property type="match status" value="1"/>
</dbReference>